<evidence type="ECO:0000256" key="8">
    <source>
        <dbReference type="ARBA" id="ARBA00022679"/>
    </source>
</evidence>
<feature type="compositionally biased region" description="Polar residues" evidence="21">
    <location>
        <begin position="130"/>
        <end position="144"/>
    </location>
</feature>
<accession>A0A4Y7LR70</accession>
<dbReference type="GO" id="GO:0004605">
    <property type="term" value="F:phosphatidate cytidylyltransferase activity"/>
    <property type="evidence" value="ECO:0007669"/>
    <property type="project" value="UniProtKB-UniRule"/>
</dbReference>
<dbReference type="GO" id="GO:0000724">
    <property type="term" value="P:double-strand break repair via homologous recombination"/>
    <property type="evidence" value="ECO:0007669"/>
    <property type="project" value="UniProtKB-ARBA"/>
</dbReference>
<keyword evidence="17 20" id="KW-0594">Phospholipid biosynthesis</keyword>
<evidence type="ECO:0000256" key="15">
    <source>
        <dbReference type="ARBA" id="ARBA00023136"/>
    </source>
</evidence>
<dbReference type="EC" id="2.7.7.41" evidence="20"/>
<keyword evidence="14 20" id="KW-0496">Mitochondrion</keyword>
<keyword evidence="18 20" id="KW-1208">Phospholipid metabolism</keyword>
<keyword evidence="13 20" id="KW-0443">Lipid metabolism</keyword>
<keyword evidence="15 20" id="KW-0472">Membrane</keyword>
<evidence type="ECO:0000256" key="10">
    <source>
        <dbReference type="ARBA" id="ARBA00022763"/>
    </source>
</evidence>
<evidence type="ECO:0000256" key="17">
    <source>
        <dbReference type="ARBA" id="ARBA00023209"/>
    </source>
</evidence>
<sequence length="525" mass="59598">MAISSARLNAVRLPWDLVKTPVSDKLKYILSLFPQNLVFAFAYGSGAFQQHGHQSVEKVQICIFYVPQLDELQLLIFKIVPSVEKQTKARQFSSRLNRPFKSPVVKGQNTSTSTPSPATRENNKRVLYQSPLSQQTGMKSSSGNPPMKRTKLSSTSLLPAKSKPSLEELSKHEMELDREIASLQSEGFMVEELDRQIDLLHRYNDIKDVAQMVLGRLAELEGVTKNVTDLMLVVDDVEAFHHANLQINSKHYSSMKFLGPKTLAKFQERWGARVYFNTLVPYRHGLLKYGVISSSALITDLLDWEWMYVSGRLHKPIVPLVIPSVENLQLRSALHLNLQSAMHTALLLLPEVFSEETLYQTLAGLSYTGDFRMGFGEDRNKVSNIVKPQRERFRDLYSPLWSTLSPWADLKSSSEKCEQDTSPSARIFHLNLLPKKIQQTIVNEWNRDGRLQDVEDVFRAAAHDTECPELVKEAVQKTVRASSLTQSLKNIPTAGFIKSVRYSAAKVNKFWTSYKLQKSVENKSK</sequence>
<evidence type="ECO:0000256" key="9">
    <source>
        <dbReference type="ARBA" id="ARBA00022695"/>
    </source>
</evidence>
<evidence type="ECO:0000256" key="4">
    <source>
        <dbReference type="ARBA" id="ARBA00005189"/>
    </source>
</evidence>
<evidence type="ECO:0000256" key="19">
    <source>
        <dbReference type="ARBA" id="ARBA00059338"/>
    </source>
</evidence>
<evidence type="ECO:0000256" key="13">
    <source>
        <dbReference type="ARBA" id="ARBA00023098"/>
    </source>
</evidence>
<evidence type="ECO:0000256" key="21">
    <source>
        <dbReference type="SAM" id="MobiDB-lite"/>
    </source>
</evidence>
<dbReference type="PANTHER" id="PTHR13619">
    <property type="entry name" value="PHOSPHATIDATE CYTIDYLYLTRANSFERASE, MITOCHONDRIAL"/>
    <property type="match status" value="1"/>
</dbReference>
<comment type="cofactor">
    <cofactor evidence="1 20">
        <name>Mg(2+)</name>
        <dbReference type="ChEBI" id="CHEBI:18420"/>
    </cofactor>
</comment>
<evidence type="ECO:0000313" key="22">
    <source>
        <dbReference type="EMBL" id="SVE69823.1"/>
    </source>
</evidence>
<protein>
    <recommendedName>
        <fullName evidence="20">Phosphatidate cytidylyltransferase, mitochondrial</fullName>
        <ecNumber evidence="20">2.7.7.41</ecNumber>
    </recommendedName>
    <alternativeName>
        <fullName evidence="20">CDP-diacylglycerol synthase</fullName>
    </alternativeName>
    <alternativeName>
        <fullName evidence="20">Mitochondrial translocator assembly and maintenance protein 41 homolog</fullName>
    </alternativeName>
</protein>
<keyword evidence="11 20" id="KW-0999">Mitochondrion inner membrane</keyword>
<dbReference type="PANTHER" id="PTHR13619:SF0">
    <property type="entry name" value="PHOSPHATIDATE CYTIDYLYLTRANSFERASE, MITOCHONDRIAL"/>
    <property type="match status" value="1"/>
</dbReference>
<keyword evidence="9 20" id="KW-0548">Nucleotidyltransferase</keyword>
<dbReference type="GO" id="GO:0005743">
    <property type="term" value="C:mitochondrial inner membrane"/>
    <property type="evidence" value="ECO:0007669"/>
    <property type="project" value="UniProtKB-SubCell"/>
</dbReference>
<comment type="function">
    <text evidence="20">Catalyzes the conversion of phosphatidic acid (PA) to CDP-diacylglycerol (CDP-DAG), an essential intermediate in the synthesis of phosphatidylglycerol, cardiolipin and phosphatidylinositol.</text>
</comment>
<gene>
    <name evidence="22" type="primary">EOG090X06VP</name>
</gene>
<evidence type="ECO:0000256" key="7">
    <source>
        <dbReference type="ARBA" id="ARBA00022516"/>
    </source>
</evidence>
<evidence type="ECO:0000256" key="6">
    <source>
        <dbReference type="ARBA" id="ARBA00008060"/>
    </source>
</evidence>
<evidence type="ECO:0000256" key="18">
    <source>
        <dbReference type="ARBA" id="ARBA00023264"/>
    </source>
</evidence>
<proteinExistence type="evidence at transcript level"/>
<keyword evidence="12 20" id="KW-0460">Magnesium</keyword>
<evidence type="ECO:0000256" key="14">
    <source>
        <dbReference type="ARBA" id="ARBA00023128"/>
    </source>
</evidence>
<evidence type="ECO:0000256" key="3">
    <source>
        <dbReference type="ARBA" id="ARBA00005119"/>
    </source>
</evidence>
<dbReference type="GO" id="GO:0016024">
    <property type="term" value="P:CDP-diacylglycerol biosynthetic process"/>
    <property type="evidence" value="ECO:0007669"/>
    <property type="project" value="UniProtKB-UniRule"/>
</dbReference>
<dbReference type="InterPro" id="IPR015222">
    <property type="entry name" value="Tam41"/>
</dbReference>
<reference evidence="22" key="1">
    <citation type="submission" date="2018-08" db="EMBL/GenBank/DDBJ databases">
        <authorList>
            <person name="Cornetti L."/>
        </authorList>
    </citation>
    <scope>NUCLEOTIDE SEQUENCE</scope>
    <source>
        <strain evidence="22">FI-BAL1-1</strain>
    </source>
</reference>
<keyword evidence="16" id="KW-0234">DNA repair</keyword>
<evidence type="ECO:0000256" key="5">
    <source>
        <dbReference type="ARBA" id="ARBA00005458"/>
    </source>
</evidence>
<comment type="similarity">
    <text evidence="5 20">Belongs to the TAM41 family.</text>
</comment>
<evidence type="ECO:0000256" key="11">
    <source>
        <dbReference type="ARBA" id="ARBA00022792"/>
    </source>
</evidence>
<comment type="catalytic activity">
    <reaction evidence="20">
        <text>a 1,2-diacyl-sn-glycero-3-phosphate + CTP + H(+) = a CDP-1,2-diacyl-sn-glycerol + diphosphate</text>
        <dbReference type="Rhea" id="RHEA:16229"/>
        <dbReference type="ChEBI" id="CHEBI:15378"/>
        <dbReference type="ChEBI" id="CHEBI:33019"/>
        <dbReference type="ChEBI" id="CHEBI:37563"/>
        <dbReference type="ChEBI" id="CHEBI:58332"/>
        <dbReference type="ChEBI" id="CHEBI:58608"/>
        <dbReference type="EC" id="2.7.7.41"/>
    </reaction>
</comment>
<dbReference type="FunFam" id="1.20.5.170:FF:000056">
    <property type="entry name" value="DNA repair protein SWI5 homolog"/>
    <property type="match status" value="1"/>
</dbReference>
<feature type="region of interest" description="Disordered" evidence="21">
    <location>
        <begin position="100"/>
        <end position="171"/>
    </location>
</feature>
<dbReference type="AlphaFoldDB" id="A0A4Y7LR70"/>
<evidence type="ECO:0000256" key="20">
    <source>
        <dbReference type="PIRNR" id="PIRNR028840"/>
    </source>
</evidence>
<dbReference type="UniPathway" id="UPA00557">
    <property type="reaction ID" value="UER00614"/>
</dbReference>
<evidence type="ECO:0000256" key="12">
    <source>
        <dbReference type="ARBA" id="ARBA00022842"/>
    </source>
</evidence>
<comment type="pathway">
    <text evidence="4">Lipid metabolism.</text>
</comment>
<feature type="compositionally biased region" description="Polar residues" evidence="21">
    <location>
        <begin position="107"/>
        <end position="120"/>
    </location>
</feature>
<comment type="pathway">
    <text evidence="3 20">Phospholipid metabolism; CDP-diacylglycerol biosynthesis; CDP-diacylglycerol from sn-glycerol 3-phosphate: step 3/3.</text>
</comment>
<comment type="function">
    <text evidence="19">Component of the SWI5-SFR1 complex, a complex required for double-strand break repair via homologous recombination.</text>
</comment>
<evidence type="ECO:0000256" key="16">
    <source>
        <dbReference type="ARBA" id="ARBA00023204"/>
    </source>
</evidence>
<dbReference type="PIRSF" id="PIRSF028840">
    <property type="entry name" value="Mmp37"/>
    <property type="match status" value="1"/>
</dbReference>
<dbReference type="Gene3D" id="1.20.5.170">
    <property type="match status" value="1"/>
</dbReference>
<comment type="similarity">
    <text evidence="6">Belongs to the SWI5/SAE3 family.</text>
</comment>
<dbReference type="Pfam" id="PF09139">
    <property type="entry name" value="Tam41_Mmp37"/>
    <property type="match status" value="1"/>
</dbReference>
<dbReference type="EMBL" id="LR000204">
    <property type="protein sequence ID" value="SVE69823.1"/>
    <property type="molecule type" value="mRNA"/>
</dbReference>
<keyword evidence="10" id="KW-0227">DNA damage</keyword>
<keyword evidence="8 20" id="KW-0808">Transferase</keyword>
<name>A0A4Y7LR70_9CRUS</name>
<dbReference type="GO" id="GO:0032049">
    <property type="term" value="P:cardiolipin biosynthetic process"/>
    <property type="evidence" value="ECO:0007669"/>
    <property type="project" value="UniProtKB-UniRule"/>
</dbReference>
<evidence type="ECO:0000256" key="1">
    <source>
        <dbReference type="ARBA" id="ARBA00001946"/>
    </source>
</evidence>
<dbReference type="GO" id="GO:0032798">
    <property type="term" value="C:Swi5-Sfr1 complex"/>
    <property type="evidence" value="ECO:0007669"/>
    <property type="project" value="UniProtKB-ARBA"/>
</dbReference>
<keyword evidence="7 20" id="KW-0444">Lipid biosynthesis</keyword>
<organism evidence="22">
    <name type="scientific">Eubosmina coregoni</name>
    <dbReference type="NCBI Taxonomy" id="186181"/>
    <lineage>
        <taxon>Eukaryota</taxon>
        <taxon>Metazoa</taxon>
        <taxon>Ecdysozoa</taxon>
        <taxon>Arthropoda</taxon>
        <taxon>Crustacea</taxon>
        <taxon>Branchiopoda</taxon>
        <taxon>Diplostraca</taxon>
        <taxon>Cladocera</taxon>
        <taxon>Anomopoda</taxon>
        <taxon>Bosminidae</taxon>
        <taxon>Eubosmina</taxon>
    </lineage>
</organism>
<evidence type="ECO:0000256" key="2">
    <source>
        <dbReference type="ARBA" id="ARBA00004443"/>
    </source>
</evidence>
<comment type="subcellular location">
    <subcellularLocation>
        <location evidence="2 20">Mitochondrion inner membrane</location>
        <topology evidence="2 20">Peripheral membrane protein</topology>
        <orientation evidence="2 20">Matrix side</orientation>
    </subcellularLocation>
</comment>